<dbReference type="InterPro" id="IPR011990">
    <property type="entry name" value="TPR-like_helical_dom_sf"/>
</dbReference>
<dbReference type="InterPro" id="IPR053209">
    <property type="entry name" value="Gramillin-biosynth_MTr"/>
</dbReference>
<proteinExistence type="predicted"/>
<sequence>MKTLEDLLDAADALAASSQETPARPDFAIPDEFLLAKQQLLEQKETSDGKGTGWFARQDIPAGSLLMAAKPLAMVMLWQEEEEEEENEPDEMEEEDEEDDTSMMRTEKSTLNSMLVVELLQAIQKNPDIWNNSLSTLYPRNEADMANLPIRECANPKLKLQQETLLQQLATAQPQLAATSDTIGKRLPLIVRYNVLSIETCPELLSHPGPGGHANLGGAGLYHWPSFFNHNSERPTVARWAIGDVMCFVAIRDMEAGTEACISYLEHDVLCESAYRRNLLLQMDFQEDTAKANNTDDAQENDEENGPDAPVVDSELQNELMETNAFERLDTIEQLLLQAKGMPPPDDDENDDDDNNNNNDKAMVVSEDEEEESGGGCWFQCDIQNLNILKAITLDGLGQTTKALQVWEECVEFAESKLPPLDESSVVVRVQAALCALHLGDTKTAQQHANKALETHDKLFLGGGAARLRRRFRKDLELCLRKPNGKQQQQQSPKQVADILWPIAPGR</sequence>
<dbReference type="Proteomes" id="UP001153069">
    <property type="component" value="Unassembled WGS sequence"/>
</dbReference>
<accession>A0A9N8DZ71</accession>
<name>A0A9N8DZ71_9STRA</name>
<feature type="compositionally biased region" description="Acidic residues" evidence="1">
    <location>
        <begin position="345"/>
        <end position="355"/>
    </location>
</feature>
<dbReference type="OrthoDB" id="1028014at2759"/>
<feature type="compositionally biased region" description="Acidic residues" evidence="1">
    <location>
        <begin position="297"/>
        <end position="306"/>
    </location>
</feature>
<evidence type="ECO:0000256" key="1">
    <source>
        <dbReference type="SAM" id="MobiDB-lite"/>
    </source>
</evidence>
<dbReference type="Pfam" id="PF00856">
    <property type="entry name" value="SET"/>
    <property type="match status" value="1"/>
</dbReference>
<feature type="region of interest" description="Disordered" evidence="1">
    <location>
        <begin position="340"/>
        <end position="360"/>
    </location>
</feature>
<dbReference type="EMBL" id="CAICTM010000486">
    <property type="protein sequence ID" value="CAB9511492.1"/>
    <property type="molecule type" value="Genomic_DNA"/>
</dbReference>
<evidence type="ECO:0000259" key="2">
    <source>
        <dbReference type="PROSITE" id="PS50280"/>
    </source>
</evidence>
<protein>
    <submittedName>
        <fullName evidence="3">SET</fullName>
    </submittedName>
</protein>
<dbReference type="Gene3D" id="1.25.40.10">
    <property type="entry name" value="Tetratricopeptide repeat domain"/>
    <property type="match status" value="1"/>
</dbReference>
<keyword evidence="4" id="KW-1185">Reference proteome</keyword>
<dbReference type="Gene3D" id="2.170.270.10">
    <property type="entry name" value="SET domain"/>
    <property type="match status" value="1"/>
</dbReference>
<comment type="caution">
    <text evidence="3">The sequence shown here is derived from an EMBL/GenBank/DDBJ whole genome shotgun (WGS) entry which is preliminary data.</text>
</comment>
<dbReference type="SUPFAM" id="SSF82199">
    <property type="entry name" value="SET domain"/>
    <property type="match status" value="1"/>
</dbReference>
<dbReference type="SUPFAM" id="SSF48452">
    <property type="entry name" value="TPR-like"/>
    <property type="match status" value="1"/>
</dbReference>
<dbReference type="PROSITE" id="PS50280">
    <property type="entry name" value="SET"/>
    <property type="match status" value="1"/>
</dbReference>
<dbReference type="InterPro" id="IPR046341">
    <property type="entry name" value="SET_dom_sf"/>
</dbReference>
<feature type="domain" description="SET" evidence="2">
    <location>
        <begin position="39"/>
        <end position="265"/>
    </location>
</feature>
<reference evidence="3" key="1">
    <citation type="submission" date="2020-06" db="EMBL/GenBank/DDBJ databases">
        <authorList>
            <consortium name="Plant Systems Biology data submission"/>
        </authorList>
    </citation>
    <scope>NUCLEOTIDE SEQUENCE</scope>
    <source>
        <strain evidence="3">D6</strain>
    </source>
</reference>
<dbReference type="PANTHER" id="PTHR47643:SF2">
    <property type="entry name" value="TPR DOMAIN PROTEIN (AFU_ORTHOLOGUE AFUA_5G12710)"/>
    <property type="match status" value="1"/>
</dbReference>
<feature type="compositionally biased region" description="Acidic residues" evidence="1">
    <location>
        <begin position="80"/>
        <end position="101"/>
    </location>
</feature>
<organism evidence="3 4">
    <name type="scientific">Seminavis robusta</name>
    <dbReference type="NCBI Taxonomy" id="568900"/>
    <lineage>
        <taxon>Eukaryota</taxon>
        <taxon>Sar</taxon>
        <taxon>Stramenopiles</taxon>
        <taxon>Ochrophyta</taxon>
        <taxon>Bacillariophyta</taxon>
        <taxon>Bacillariophyceae</taxon>
        <taxon>Bacillariophycidae</taxon>
        <taxon>Naviculales</taxon>
        <taxon>Naviculaceae</taxon>
        <taxon>Seminavis</taxon>
    </lineage>
</organism>
<dbReference type="PANTHER" id="PTHR47643">
    <property type="entry name" value="TPR DOMAIN PROTEIN (AFU_ORTHOLOGUE AFUA_5G12710)"/>
    <property type="match status" value="1"/>
</dbReference>
<gene>
    <name evidence="3" type="ORF">SEMRO_487_G152910.1</name>
</gene>
<feature type="region of interest" description="Disordered" evidence="1">
    <location>
        <begin position="291"/>
        <end position="311"/>
    </location>
</feature>
<evidence type="ECO:0000313" key="3">
    <source>
        <dbReference type="EMBL" id="CAB9511492.1"/>
    </source>
</evidence>
<evidence type="ECO:0000313" key="4">
    <source>
        <dbReference type="Proteomes" id="UP001153069"/>
    </source>
</evidence>
<dbReference type="AlphaFoldDB" id="A0A9N8DZ71"/>
<feature type="region of interest" description="Disordered" evidence="1">
    <location>
        <begin position="80"/>
        <end position="105"/>
    </location>
</feature>
<dbReference type="InterPro" id="IPR001214">
    <property type="entry name" value="SET_dom"/>
</dbReference>